<evidence type="ECO:0000313" key="3">
    <source>
        <dbReference type="Proteomes" id="UP001381693"/>
    </source>
</evidence>
<feature type="region of interest" description="Disordered" evidence="1">
    <location>
        <begin position="17"/>
        <end position="36"/>
    </location>
</feature>
<organism evidence="2 3">
    <name type="scientific">Halocaridina rubra</name>
    <name type="common">Hawaiian red shrimp</name>
    <dbReference type="NCBI Taxonomy" id="373956"/>
    <lineage>
        <taxon>Eukaryota</taxon>
        <taxon>Metazoa</taxon>
        <taxon>Ecdysozoa</taxon>
        <taxon>Arthropoda</taxon>
        <taxon>Crustacea</taxon>
        <taxon>Multicrustacea</taxon>
        <taxon>Malacostraca</taxon>
        <taxon>Eumalacostraca</taxon>
        <taxon>Eucarida</taxon>
        <taxon>Decapoda</taxon>
        <taxon>Pleocyemata</taxon>
        <taxon>Caridea</taxon>
        <taxon>Atyoidea</taxon>
        <taxon>Atyidae</taxon>
        <taxon>Halocaridina</taxon>
    </lineage>
</organism>
<gene>
    <name evidence="2" type="ORF">SK128_021196</name>
</gene>
<comment type="caution">
    <text evidence="2">The sequence shown here is derived from an EMBL/GenBank/DDBJ whole genome shotgun (WGS) entry which is preliminary data.</text>
</comment>
<feature type="non-terminal residue" evidence="2">
    <location>
        <position position="1"/>
    </location>
</feature>
<dbReference type="EMBL" id="JAXCGZ010021399">
    <property type="protein sequence ID" value="KAK7051684.1"/>
    <property type="molecule type" value="Genomic_DNA"/>
</dbReference>
<evidence type="ECO:0000256" key="1">
    <source>
        <dbReference type="SAM" id="MobiDB-lite"/>
    </source>
</evidence>
<name>A0AAN8WPX4_HALRR</name>
<proteinExistence type="predicted"/>
<dbReference type="Proteomes" id="UP001381693">
    <property type="component" value="Unassembled WGS sequence"/>
</dbReference>
<keyword evidence="3" id="KW-1185">Reference proteome</keyword>
<protein>
    <submittedName>
        <fullName evidence="2">Uncharacterized protein</fullName>
    </submittedName>
</protein>
<feature type="non-terminal residue" evidence="2">
    <location>
        <position position="62"/>
    </location>
</feature>
<dbReference type="AlphaFoldDB" id="A0AAN8WPX4"/>
<evidence type="ECO:0000313" key="2">
    <source>
        <dbReference type="EMBL" id="KAK7051684.1"/>
    </source>
</evidence>
<sequence>GGVGDCRYERTTIRSPRQLRRAFSPSSSSSSHPYSPPTFLSCLLSSFSSVLLPRQPSYPSCF</sequence>
<feature type="compositionally biased region" description="Low complexity" evidence="1">
    <location>
        <begin position="24"/>
        <end position="33"/>
    </location>
</feature>
<reference evidence="2 3" key="1">
    <citation type="submission" date="2023-11" db="EMBL/GenBank/DDBJ databases">
        <title>Halocaridina rubra genome assembly.</title>
        <authorList>
            <person name="Smith C."/>
        </authorList>
    </citation>
    <scope>NUCLEOTIDE SEQUENCE [LARGE SCALE GENOMIC DNA]</scope>
    <source>
        <strain evidence="2">EP-1</strain>
        <tissue evidence="2">Whole</tissue>
    </source>
</reference>
<accession>A0AAN8WPX4</accession>